<keyword evidence="2" id="KW-0695">RNA-directed DNA polymerase</keyword>
<reference evidence="2" key="2">
    <citation type="submission" date="2022-01" db="EMBL/GenBank/DDBJ databases">
        <authorList>
            <person name="Yamashiro T."/>
            <person name="Shiraishi A."/>
            <person name="Satake H."/>
            <person name="Nakayama K."/>
        </authorList>
    </citation>
    <scope>NUCLEOTIDE SEQUENCE</scope>
</reference>
<organism evidence="2 3">
    <name type="scientific">Tanacetum coccineum</name>
    <dbReference type="NCBI Taxonomy" id="301880"/>
    <lineage>
        <taxon>Eukaryota</taxon>
        <taxon>Viridiplantae</taxon>
        <taxon>Streptophyta</taxon>
        <taxon>Embryophyta</taxon>
        <taxon>Tracheophyta</taxon>
        <taxon>Spermatophyta</taxon>
        <taxon>Magnoliopsida</taxon>
        <taxon>eudicotyledons</taxon>
        <taxon>Gunneridae</taxon>
        <taxon>Pentapetalae</taxon>
        <taxon>asterids</taxon>
        <taxon>campanulids</taxon>
        <taxon>Asterales</taxon>
        <taxon>Asteraceae</taxon>
        <taxon>Asteroideae</taxon>
        <taxon>Anthemideae</taxon>
        <taxon>Anthemidinae</taxon>
        <taxon>Tanacetum</taxon>
    </lineage>
</organism>
<protein>
    <submittedName>
        <fullName evidence="2">Reverse transcriptase domain-containing protein</fullName>
    </submittedName>
</protein>
<keyword evidence="2" id="KW-0548">Nucleotidyltransferase</keyword>
<gene>
    <name evidence="2" type="ORF">Tco_0978663</name>
</gene>
<keyword evidence="3" id="KW-1185">Reference proteome</keyword>
<keyword evidence="2" id="KW-0808">Transferase</keyword>
<evidence type="ECO:0000259" key="1">
    <source>
        <dbReference type="Pfam" id="PF17919"/>
    </source>
</evidence>
<dbReference type="SUPFAM" id="SSF56672">
    <property type="entry name" value="DNA/RNA polymerases"/>
    <property type="match status" value="1"/>
</dbReference>
<evidence type="ECO:0000313" key="3">
    <source>
        <dbReference type="Proteomes" id="UP001151760"/>
    </source>
</evidence>
<name>A0ABQ5ENH4_9ASTR</name>
<feature type="domain" description="Reverse transcriptase/retrotransposon-derived protein RNase H-like" evidence="1">
    <location>
        <begin position="45"/>
        <end position="85"/>
    </location>
</feature>
<dbReference type="EMBL" id="BQNB010016502">
    <property type="protein sequence ID" value="GJT52506.1"/>
    <property type="molecule type" value="Genomic_DNA"/>
</dbReference>
<evidence type="ECO:0000313" key="2">
    <source>
        <dbReference type="EMBL" id="GJT52506.1"/>
    </source>
</evidence>
<comment type="caution">
    <text evidence="2">The sequence shown here is derived from an EMBL/GenBank/DDBJ whole genome shotgun (WGS) entry which is preliminary data.</text>
</comment>
<dbReference type="GO" id="GO:0003964">
    <property type="term" value="F:RNA-directed DNA polymerase activity"/>
    <property type="evidence" value="ECO:0007669"/>
    <property type="project" value="UniProtKB-KW"/>
</dbReference>
<dbReference type="InterPro" id="IPR041577">
    <property type="entry name" value="RT_RNaseH_2"/>
</dbReference>
<sequence>MALHLSFREFAVLRSGKVLLKAFIEGLSKIAKPMTQLTQKFFDGKLCAAPILALPKGSEDFVVYCDASIKGLGAVLMQRMKERDEPLRVRALVMIIGLDLPSRILEAQKEAVKIGNIEVKDIGGMLKMLEARTDGTLCLDNRSWIPCYGDTRRLIMHESHKLTSPHMSQMSDLYQGQGRAPEALQFTGPTRCTRMEVGEDNNGFRHQAAQNGSRIRYDLGHC</sequence>
<proteinExistence type="predicted"/>
<dbReference type="Pfam" id="PF17919">
    <property type="entry name" value="RT_RNaseH_2"/>
    <property type="match status" value="1"/>
</dbReference>
<dbReference type="InterPro" id="IPR043502">
    <property type="entry name" value="DNA/RNA_pol_sf"/>
</dbReference>
<reference evidence="2" key="1">
    <citation type="journal article" date="2022" name="Int. J. Mol. Sci.">
        <title>Draft Genome of Tanacetum Coccineum: Genomic Comparison of Closely Related Tanacetum-Family Plants.</title>
        <authorList>
            <person name="Yamashiro T."/>
            <person name="Shiraishi A."/>
            <person name="Nakayama K."/>
            <person name="Satake H."/>
        </authorList>
    </citation>
    <scope>NUCLEOTIDE SEQUENCE</scope>
</reference>
<dbReference type="Proteomes" id="UP001151760">
    <property type="component" value="Unassembled WGS sequence"/>
</dbReference>
<accession>A0ABQ5ENH4</accession>